<dbReference type="InterPro" id="IPR050670">
    <property type="entry name" value="STAM"/>
</dbReference>
<reference evidence="4 5" key="1">
    <citation type="submission" date="2015-09" db="EMBL/GenBank/DDBJ databases">
        <title>Draft genome of the parasitic nematode Teladorsagia circumcincta isolate WARC Sus (inbred).</title>
        <authorList>
            <person name="Mitreva M."/>
        </authorList>
    </citation>
    <scope>NUCLEOTIDE SEQUENCE [LARGE SCALE GENOMIC DNA]</scope>
    <source>
        <strain evidence="4 5">S</strain>
    </source>
</reference>
<dbReference type="Gene3D" id="2.30.30.40">
    <property type="entry name" value="SH3 Domains"/>
    <property type="match status" value="2"/>
</dbReference>
<dbReference type="CDD" id="cd00174">
    <property type="entry name" value="SH3"/>
    <property type="match status" value="1"/>
</dbReference>
<dbReference type="PANTHER" id="PTHR45929">
    <property type="entry name" value="JAK PATHWAY SIGNAL TRANSDUCTION ADAPTOR MOLECULE"/>
    <property type="match status" value="1"/>
</dbReference>
<dbReference type="PANTHER" id="PTHR45929:SF7">
    <property type="entry name" value="LAS SEVENTEEN-BINDING PROTEIN 1"/>
    <property type="match status" value="1"/>
</dbReference>
<feature type="domain" description="SH3" evidence="3">
    <location>
        <begin position="9"/>
        <end position="68"/>
    </location>
</feature>
<evidence type="ECO:0000256" key="1">
    <source>
        <dbReference type="ARBA" id="ARBA00022443"/>
    </source>
</evidence>
<dbReference type="Proteomes" id="UP000230423">
    <property type="component" value="Unassembled WGS sequence"/>
</dbReference>
<dbReference type="SUPFAM" id="SSF50044">
    <property type="entry name" value="SH3-domain"/>
    <property type="match status" value="2"/>
</dbReference>
<organism evidence="4 5">
    <name type="scientific">Teladorsagia circumcincta</name>
    <name type="common">Brown stomach worm</name>
    <name type="synonym">Ostertagia circumcincta</name>
    <dbReference type="NCBI Taxonomy" id="45464"/>
    <lineage>
        <taxon>Eukaryota</taxon>
        <taxon>Metazoa</taxon>
        <taxon>Ecdysozoa</taxon>
        <taxon>Nematoda</taxon>
        <taxon>Chromadorea</taxon>
        <taxon>Rhabditida</taxon>
        <taxon>Rhabditina</taxon>
        <taxon>Rhabditomorpha</taxon>
        <taxon>Strongyloidea</taxon>
        <taxon>Trichostrongylidae</taxon>
        <taxon>Teladorsagia</taxon>
    </lineage>
</organism>
<dbReference type="EMBL" id="KZ346499">
    <property type="protein sequence ID" value="PIO69825.1"/>
    <property type="molecule type" value="Genomic_DNA"/>
</dbReference>
<dbReference type="InterPro" id="IPR001452">
    <property type="entry name" value="SH3_domain"/>
</dbReference>
<evidence type="ECO:0000313" key="4">
    <source>
        <dbReference type="EMBL" id="PIO69825.1"/>
    </source>
</evidence>
<protein>
    <submittedName>
        <fullName evidence="4">SH3 domain protein</fullName>
    </submittedName>
</protein>
<dbReference type="SMART" id="SM00326">
    <property type="entry name" value="SH3"/>
    <property type="match status" value="2"/>
</dbReference>
<gene>
    <name evidence="4" type="ORF">TELCIR_08340</name>
</gene>
<keyword evidence="1 2" id="KW-0728">SH3 domain</keyword>
<evidence type="ECO:0000259" key="3">
    <source>
        <dbReference type="PROSITE" id="PS50002"/>
    </source>
</evidence>
<dbReference type="InterPro" id="IPR036028">
    <property type="entry name" value="SH3-like_dom_sf"/>
</dbReference>
<dbReference type="OrthoDB" id="5801576at2759"/>
<evidence type="ECO:0000313" key="5">
    <source>
        <dbReference type="Proteomes" id="UP000230423"/>
    </source>
</evidence>
<evidence type="ECO:0000256" key="2">
    <source>
        <dbReference type="PROSITE-ProRule" id="PRU00192"/>
    </source>
</evidence>
<sequence length="147" mass="15823">MTQPAAQAAPLEKMTAAFDYASGVAGDLEFKAGDTVEVVARLDQDWIRGRVNGREGLAPLTFLSPFGTPVKSPKSRGIASIASLGGCGRTVTAIADHCSDDPKMLYFSKGDRIVIVEDVDNYWYRGKVEGFKTLPPGLFPKALVEED</sequence>
<proteinExistence type="predicted"/>
<keyword evidence="5" id="KW-1185">Reference proteome</keyword>
<dbReference type="PRINTS" id="PR00499">
    <property type="entry name" value="P67PHOX"/>
</dbReference>
<dbReference type="PRINTS" id="PR00452">
    <property type="entry name" value="SH3DOMAIN"/>
</dbReference>
<dbReference type="PROSITE" id="PS50002">
    <property type="entry name" value="SH3"/>
    <property type="match status" value="2"/>
</dbReference>
<name>A0A2G9UHV3_TELCI</name>
<accession>A0A2G9UHV3</accession>
<dbReference type="Pfam" id="PF00018">
    <property type="entry name" value="SH3_1"/>
    <property type="match status" value="2"/>
</dbReference>
<feature type="domain" description="SH3" evidence="3">
    <location>
        <begin position="86"/>
        <end position="147"/>
    </location>
</feature>
<dbReference type="AlphaFoldDB" id="A0A2G9UHV3"/>